<dbReference type="EMBL" id="JARKIE010000008">
    <property type="protein sequence ID" value="KAJ7705553.1"/>
    <property type="molecule type" value="Genomic_DNA"/>
</dbReference>
<evidence type="ECO:0000313" key="1">
    <source>
        <dbReference type="EMBL" id="KAJ7705553.1"/>
    </source>
</evidence>
<keyword evidence="2" id="KW-1185">Reference proteome</keyword>
<proteinExistence type="predicted"/>
<name>A0AAD7GUS8_MYCRO</name>
<protein>
    <submittedName>
        <fullName evidence="1">Uncharacterized protein</fullName>
    </submittedName>
</protein>
<accession>A0AAD7GUS8</accession>
<comment type="caution">
    <text evidence="1">The sequence shown here is derived from an EMBL/GenBank/DDBJ whole genome shotgun (WGS) entry which is preliminary data.</text>
</comment>
<organism evidence="1 2">
    <name type="scientific">Mycena rosella</name>
    <name type="common">Pink bonnet</name>
    <name type="synonym">Agaricus rosellus</name>
    <dbReference type="NCBI Taxonomy" id="1033263"/>
    <lineage>
        <taxon>Eukaryota</taxon>
        <taxon>Fungi</taxon>
        <taxon>Dikarya</taxon>
        <taxon>Basidiomycota</taxon>
        <taxon>Agaricomycotina</taxon>
        <taxon>Agaricomycetes</taxon>
        <taxon>Agaricomycetidae</taxon>
        <taxon>Agaricales</taxon>
        <taxon>Marasmiineae</taxon>
        <taxon>Mycenaceae</taxon>
        <taxon>Mycena</taxon>
    </lineage>
</organism>
<dbReference type="Proteomes" id="UP001221757">
    <property type="component" value="Unassembled WGS sequence"/>
</dbReference>
<reference evidence="1" key="1">
    <citation type="submission" date="2023-03" db="EMBL/GenBank/DDBJ databases">
        <title>Massive genome expansion in bonnet fungi (Mycena s.s.) driven by repeated elements and novel gene families across ecological guilds.</title>
        <authorList>
            <consortium name="Lawrence Berkeley National Laboratory"/>
            <person name="Harder C.B."/>
            <person name="Miyauchi S."/>
            <person name="Viragh M."/>
            <person name="Kuo A."/>
            <person name="Thoen E."/>
            <person name="Andreopoulos B."/>
            <person name="Lu D."/>
            <person name="Skrede I."/>
            <person name="Drula E."/>
            <person name="Henrissat B."/>
            <person name="Morin E."/>
            <person name="Kohler A."/>
            <person name="Barry K."/>
            <person name="LaButti K."/>
            <person name="Morin E."/>
            <person name="Salamov A."/>
            <person name="Lipzen A."/>
            <person name="Mereny Z."/>
            <person name="Hegedus B."/>
            <person name="Baldrian P."/>
            <person name="Stursova M."/>
            <person name="Weitz H."/>
            <person name="Taylor A."/>
            <person name="Grigoriev I.V."/>
            <person name="Nagy L.G."/>
            <person name="Martin F."/>
            <person name="Kauserud H."/>
        </authorList>
    </citation>
    <scope>NUCLEOTIDE SEQUENCE</scope>
    <source>
        <strain evidence="1">CBHHK067</strain>
    </source>
</reference>
<sequence>MTFNALEDDELDSNWPSSALFVCAVLRHFRAKKCQLIILVTALLALPSCPVACPRIGTSKSHRSLAVSVYRLARETAIAAESANEDMRRLFQDLGVQDRGRECNAPQLGAHDGDARISGVPSLPCMVMFFGQSIN</sequence>
<dbReference type="AlphaFoldDB" id="A0AAD7GUS8"/>
<evidence type="ECO:0000313" key="2">
    <source>
        <dbReference type="Proteomes" id="UP001221757"/>
    </source>
</evidence>
<gene>
    <name evidence="1" type="ORF">B0H17DRAFT_1193209</name>
</gene>